<dbReference type="PIRSF" id="PIRSF028757">
    <property type="entry name" value="LD-carboxypeptidase"/>
    <property type="match status" value="1"/>
</dbReference>
<dbReference type="CDD" id="cd07062">
    <property type="entry name" value="Peptidase_S66_mccF_like"/>
    <property type="match status" value="1"/>
</dbReference>
<dbReference type="InterPro" id="IPR003507">
    <property type="entry name" value="S66_fam"/>
</dbReference>
<dbReference type="PANTHER" id="PTHR30237:SF4">
    <property type="entry name" value="LD-CARBOXYPEPTIDASE C-TERMINAL DOMAIN-CONTAINING PROTEIN"/>
    <property type="match status" value="1"/>
</dbReference>
<feature type="domain" description="LD-carboxypeptidase N-terminal" evidence="3">
    <location>
        <begin position="16"/>
        <end position="137"/>
    </location>
</feature>
<organism evidence="5 6">
    <name type="scientific">Listeria floridensis FSL S10-1187</name>
    <dbReference type="NCBI Taxonomy" id="1265817"/>
    <lineage>
        <taxon>Bacteria</taxon>
        <taxon>Bacillati</taxon>
        <taxon>Bacillota</taxon>
        <taxon>Bacilli</taxon>
        <taxon>Bacillales</taxon>
        <taxon>Listeriaceae</taxon>
        <taxon>Listeria</taxon>
    </lineage>
</organism>
<dbReference type="Gene3D" id="3.50.30.60">
    <property type="entry name" value="LD-carboxypeptidase A C-terminal domain-like"/>
    <property type="match status" value="1"/>
</dbReference>
<evidence type="ECO:0000256" key="2">
    <source>
        <dbReference type="ARBA" id="ARBA00022801"/>
    </source>
</evidence>
<evidence type="ECO:0000313" key="5">
    <source>
        <dbReference type="EMBL" id="EUJ27443.1"/>
    </source>
</evidence>
<evidence type="ECO:0000259" key="3">
    <source>
        <dbReference type="Pfam" id="PF02016"/>
    </source>
</evidence>
<evidence type="ECO:0000259" key="4">
    <source>
        <dbReference type="Pfam" id="PF17676"/>
    </source>
</evidence>
<dbReference type="Proteomes" id="UP000019249">
    <property type="component" value="Unassembled WGS sequence"/>
</dbReference>
<dbReference type="InterPro" id="IPR027478">
    <property type="entry name" value="LdcA_N"/>
</dbReference>
<accession>A0ABN0RCV8</accession>
<gene>
    <name evidence="5" type="ORF">MFLO_13318</name>
</gene>
<dbReference type="InterPro" id="IPR029062">
    <property type="entry name" value="Class_I_gatase-like"/>
</dbReference>
<name>A0ABN0RCV8_9LIST</name>
<reference evidence="5 6" key="1">
    <citation type="journal article" date="2014" name="Int. J. Syst. Evol. Microbiol.">
        <title>Listeria floridensis sp. nov., Listeria aquatica sp. nov., Listeria cornellensis sp. nov., Listeria riparia sp. nov. and Listeria grandensis sp. nov., from agricultural and natural environments.</title>
        <authorList>
            <person name="den Bakker H.C."/>
            <person name="Warchocki S."/>
            <person name="Wright E.M."/>
            <person name="Allred A.F."/>
            <person name="Ahlstrom C."/>
            <person name="Manuel C.S."/>
            <person name="Stasiewicz M.J."/>
            <person name="Burrell A."/>
            <person name="Roof S."/>
            <person name="Strawn L."/>
            <person name="Fortes E.D."/>
            <person name="Nightingale K.K."/>
            <person name="Kephart D."/>
            <person name="Wiedmann M."/>
        </authorList>
    </citation>
    <scope>NUCLEOTIDE SEQUENCE [LARGE SCALE GENOMIC DNA]</scope>
    <source>
        <strain evidence="5 6">FSL S10-1187</strain>
    </source>
</reference>
<proteinExistence type="inferred from homology"/>
<feature type="domain" description="LD-carboxypeptidase C-terminal" evidence="4">
    <location>
        <begin position="212"/>
        <end position="331"/>
    </location>
</feature>
<dbReference type="Pfam" id="PF17676">
    <property type="entry name" value="Peptidase_S66C"/>
    <property type="match status" value="1"/>
</dbReference>
<dbReference type="InterPro" id="IPR040449">
    <property type="entry name" value="Peptidase_S66_N"/>
</dbReference>
<comment type="caution">
    <text evidence="5">The sequence shown here is derived from an EMBL/GenBank/DDBJ whole genome shotgun (WGS) entry which is preliminary data.</text>
</comment>
<protein>
    <submittedName>
        <fullName evidence="5">Microcin immunity protein</fullName>
    </submittedName>
</protein>
<dbReference type="SUPFAM" id="SSF141986">
    <property type="entry name" value="LD-carboxypeptidase A C-terminal domain-like"/>
    <property type="match status" value="1"/>
</dbReference>
<dbReference type="SUPFAM" id="SSF52317">
    <property type="entry name" value="Class I glutamine amidotransferase-like"/>
    <property type="match status" value="1"/>
</dbReference>
<dbReference type="RefSeq" id="WP_036098171.1">
    <property type="nucleotide sequence ID" value="NZ_AODF01000032.1"/>
</dbReference>
<dbReference type="Gene3D" id="3.40.50.10740">
    <property type="entry name" value="Class I glutamine amidotransferase-like"/>
    <property type="match status" value="1"/>
</dbReference>
<dbReference type="EMBL" id="AODF01000032">
    <property type="protein sequence ID" value="EUJ27443.1"/>
    <property type="molecule type" value="Genomic_DNA"/>
</dbReference>
<dbReference type="PANTHER" id="PTHR30237">
    <property type="entry name" value="MURAMOYLTETRAPEPTIDE CARBOXYPEPTIDASE"/>
    <property type="match status" value="1"/>
</dbReference>
<dbReference type="InterPro" id="IPR040921">
    <property type="entry name" value="Peptidase_S66C"/>
</dbReference>
<dbReference type="InterPro" id="IPR027461">
    <property type="entry name" value="Carboxypeptidase_A_C_sf"/>
</dbReference>
<keyword evidence="6" id="KW-1185">Reference proteome</keyword>
<evidence type="ECO:0000313" key="6">
    <source>
        <dbReference type="Proteomes" id="UP000019249"/>
    </source>
</evidence>
<comment type="similarity">
    <text evidence="1">Belongs to the peptidase S66 family.</text>
</comment>
<sequence length="346" mass="38768">MLNLTKPSALKRGDKVATVSLSWGGAGDTEFLWRYEQGSRRLRDLYDLEVVAMPHTLAGSETVYEHPEKRAADLMTAFADPSIKAIFSCIGGNDSIRMLPFLDFELMRANPKIFVGYSDSTITHLACLKAGISSFYGPAILSDWAENIQLPTFTADYFWALAFEAKAPLTFDVSDEYTAEFLPWLIENRDIARKFTPNMDGYEVVQGEHTVSGPLLGGCLEVLEMAKGTALFPQPSDFDDAILFLETSEEMPPPWWFEDTLRNYGAQGLLNRVNGMIFGKPQSGKYYDDYRALVVKVLNEFGLAELPVFFNASFGHNEPKITLPYGRMAELSPENRTFKLLETAVE</sequence>
<keyword evidence="2" id="KW-0378">Hydrolase</keyword>
<dbReference type="Pfam" id="PF02016">
    <property type="entry name" value="Peptidase_S66"/>
    <property type="match status" value="1"/>
</dbReference>
<evidence type="ECO:0000256" key="1">
    <source>
        <dbReference type="ARBA" id="ARBA00010233"/>
    </source>
</evidence>